<keyword evidence="1" id="KW-0175">Coiled coil</keyword>
<feature type="compositionally biased region" description="Basic and acidic residues" evidence="2">
    <location>
        <begin position="311"/>
        <end position="328"/>
    </location>
</feature>
<feature type="region of interest" description="Disordered" evidence="2">
    <location>
        <begin position="305"/>
        <end position="328"/>
    </location>
</feature>
<accession>A0A433QN50</accession>
<dbReference type="EMBL" id="RBNJ01003198">
    <property type="protein sequence ID" value="RUS31188.1"/>
    <property type="molecule type" value="Genomic_DNA"/>
</dbReference>
<feature type="region of interest" description="Disordered" evidence="2">
    <location>
        <begin position="72"/>
        <end position="96"/>
    </location>
</feature>
<comment type="caution">
    <text evidence="3">The sequence shown here is derived from an EMBL/GenBank/DDBJ whole genome shotgun (WGS) entry which is preliminary data.</text>
</comment>
<dbReference type="AlphaFoldDB" id="A0A433QN50"/>
<organism evidence="3 4">
    <name type="scientific">Jimgerdemannia flammicorona</name>
    <dbReference type="NCBI Taxonomy" id="994334"/>
    <lineage>
        <taxon>Eukaryota</taxon>
        <taxon>Fungi</taxon>
        <taxon>Fungi incertae sedis</taxon>
        <taxon>Mucoromycota</taxon>
        <taxon>Mucoromycotina</taxon>
        <taxon>Endogonomycetes</taxon>
        <taxon>Endogonales</taxon>
        <taxon>Endogonaceae</taxon>
        <taxon>Jimgerdemannia</taxon>
    </lineage>
</organism>
<proteinExistence type="predicted"/>
<evidence type="ECO:0000313" key="3">
    <source>
        <dbReference type="EMBL" id="RUS31188.1"/>
    </source>
</evidence>
<protein>
    <submittedName>
        <fullName evidence="3">Uncharacterized protein</fullName>
    </submittedName>
</protein>
<evidence type="ECO:0000256" key="1">
    <source>
        <dbReference type="SAM" id="Coils"/>
    </source>
</evidence>
<reference evidence="3 4" key="1">
    <citation type="journal article" date="2018" name="New Phytol.">
        <title>Phylogenomics of Endogonaceae and evolution of mycorrhizas within Mucoromycota.</title>
        <authorList>
            <person name="Chang Y."/>
            <person name="Desiro A."/>
            <person name="Na H."/>
            <person name="Sandor L."/>
            <person name="Lipzen A."/>
            <person name="Clum A."/>
            <person name="Barry K."/>
            <person name="Grigoriev I.V."/>
            <person name="Martin F.M."/>
            <person name="Stajich J.E."/>
            <person name="Smith M.E."/>
            <person name="Bonito G."/>
            <person name="Spatafora J.W."/>
        </authorList>
    </citation>
    <scope>NUCLEOTIDE SEQUENCE [LARGE SCALE GENOMIC DNA]</scope>
    <source>
        <strain evidence="3 4">AD002</strain>
    </source>
</reference>
<evidence type="ECO:0000256" key="2">
    <source>
        <dbReference type="SAM" id="MobiDB-lite"/>
    </source>
</evidence>
<feature type="compositionally biased region" description="Acidic residues" evidence="2">
    <location>
        <begin position="87"/>
        <end position="96"/>
    </location>
</feature>
<dbReference type="Proteomes" id="UP000274822">
    <property type="component" value="Unassembled WGS sequence"/>
</dbReference>
<keyword evidence="4" id="KW-1185">Reference proteome</keyword>
<sequence length="424" mass="45848">MNKLKKAATVLGVAPAFHDSDTESTSTFENEESDDDDLNALGEEEGFGKYIALGKSSEKEKAAMDRLTKPATAAFNDSDAESAATFENEESDDEDLDAIKKEAGFGAYTDLDKMTITASPDALLQGERERKAAEMVAEAVKVAEEAENAAAKAKIAESTARAAVARATSAAGPERTPSRAAEAAKIAAQRAAEEATAATNAWGNAAAWLLTANDYLNAIEDAGKNASAYRAEAALEKMKREYHAAALALEEVKLAIDEAKFSADAATNAEHAAVVFSAEAVKAAENAERTAKDLDRKKIAERAIGEAASEATKKQKDKEKAKHDKRVQMENEAAMKWIDEESHRRILFAKWKAEQISDTEFESDLKIDEEPEPGEKFPRKPLVVLVNKSSSPPPGYCGRAASRSLYIQFVYSLCLATRTQVWDQ</sequence>
<feature type="compositionally biased region" description="Acidic residues" evidence="2">
    <location>
        <begin position="29"/>
        <end position="41"/>
    </location>
</feature>
<gene>
    <name evidence="3" type="ORF">BC938DRAFT_478300</name>
</gene>
<evidence type="ECO:0000313" key="4">
    <source>
        <dbReference type="Proteomes" id="UP000274822"/>
    </source>
</evidence>
<feature type="region of interest" description="Disordered" evidence="2">
    <location>
        <begin position="14"/>
        <end position="41"/>
    </location>
</feature>
<feature type="coiled-coil region" evidence="1">
    <location>
        <begin position="235"/>
        <end position="297"/>
    </location>
</feature>
<name>A0A433QN50_9FUNG</name>